<dbReference type="Proteomes" id="UP000054321">
    <property type="component" value="Unassembled WGS sequence"/>
</dbReference>
<keyword evidence="1" id="KW-0812">Transmembrane</keyword>
<reference evidence="3" key="2">
    <citation type="submission" date="2015-01" db="EMBL/GenBank/DDBJ databases">
        <title>Evolutionary Origins and Diversification of the Mycorrhizal Mutualists.</title>
        <authorList>
            <consortium name="DOE Joint Genome Institute"/>
            <consortium name="Mycorrhizal Genomics Consortium"/>
            <person name="Kohler A."/>
            <person name="Kuo A."/>
            <person name="Nagy L.G."/>
            <person name="Floudas D."/>
            <person name="Copeland A."/>
            <person name="Barry K.W."/>
            <person name="Cichocki N."/>
            <person name="Veneault-Fourrey C."/>
            <person name="LaButti K."/>
            <person name="Lindquist E.A."/>
            <person name="Lipzen A."/>
            <person name="Lundell T."/>
            <person name="Morin E."/>
            <person name="Murat C."/>
            <person name="Riley R."/>
            <person name="Ohm R."/>
            <person name="Sun H."/>
            <person name="Tunlid A."/>
            <person name="Henrissat B."/>
            <person name="Grigoriev I.V."/>
            <person name="Hibbett D.S."/>
            <person name="Martin F."/>
        </authorList>
    </citation>
    <scope>NUCLEOTIDE SEQUENCE [LARGE SCALE GENOMIC DNA]</scope>
    <source>
        <strain evidence="3">Zn</strain>
    </source>
</reference>
<accession>A0A0C3D6T1</accession>
<dbReference type="AlphaFoldDB" id="A0A0C3D6T1"/>
<dbReference type="OrthoDB" id="3550127at2759"/>
<evidence type="ECO:0000256" key="1">
    <source>
        <dbReference type="SAM" id="Phobius"/>
    </source>
</evidence>
<protein>
    <submittedName>
        <fullName evidence="2">Uncharacterized protein</fullName>
    </submittedName>
</protein>
<reference evidence="2 3" key="1">
    <citation type="submission" date="2014-04" db="EMBL/GenBank/DDBJ databases">
        <authorList>
            <consortium name="DOE Joint Genome Institute"/>
            <person name="Kuo A."/>
            <person name="Martino E."/>
            <person name="Perotto S."/>
            <person name="Kohler A."/>
            <person name="Nagy L.G."/>
            <person name="Floudas D."/>
            <person name="Copeland A."/>
            <person name="Barry K.W."/>
            <person name="Cichocki N."/>
            <person name="Veneault-Fourrey C."/>
            <person name="LaButti K."/>
            <person name="Lindquist E.A."/>
            <person name="Lipzen A."/>
            <person name="Lundell T."/>
            <person name="Morin E."/>
            <person name="Murat C."/>
            <person name="Sun H."/>
            <person name="Tunlid A."/>
            <person name="Henrissat B."/>
            <person name="Grigoriev I.V."/>
            <person name="Hibbett D.S."/>
            <person name="Martin F."/>
            <person name="Nordberg H.P."/>
            <person name="Cantor M.N."/>
            <person name="Hua S.X."/>
        </authorList>
    </citation>
    <scope>NUCLEOTIDE SEQUENCE [LARGE SCALE GENOMIC DNA]</scope>
    <source>
        <strain evidence="2 3">Zn</strain>
    </source>
</reference>
<keyword evidence="3" id="KW-1185">Reference proteome</keyword>
<feature type="transmembrane region" description="Helical" evidence="1">
    <location>
        <begin position="98"/>
        <end position="126"/>
    </location>
</feature>
<dbReference type="EMBL" id="KN832870">
    <property type="protein sequence ID" value="KIN07049.1"/>
    <property type="molecule type" value="Genomic_DNA"/>
</dbReference>
<organism evidence="2 3">
    <name type="scientific">Oidiodendron maius (strain Zn)</name>
    <dbReference type="NCBI Taxonomy" id="913774"/>
    <lineage>
        <taxon>Eukaryota</taxon>
        <taxon>Fungi</taxon>
        <taxon>Dikarya</taxon>
        <taxon>Ascomycota</taxon>
        <taxon>Pezizomycotina</taxon>
        <taxon>Leotiomycetes</taxon>
        <taxon>Leotiomycetes incertae sedis</taxon>
        <taxon>Myxotrichaceae</taxon>
        <taxon>Oidiodendron</taxon>
    </lineage>
</organism>
<sequence length="664" mass="70575">MLARNNRDQLKPTGEIRSALLLGACFPIRPESTNITAASMAPLAVLTSTYLYGPARAMQQQQHIKCESDNRESPCPVFFASFLCSTTRSRITANISLLFFNVLVLHLVMHLGYYVCGALAVGVGVFSSSVDTALPAPHVGATLLPVATSSPRPANFSGSTYINGSHVNEKYGGSYPYQQIINPCPEKIGWPILLCSACGGESPQFPGHCHGNTIGTPRFCKCTDVGPNGVTTSLVTKTVGWATAVATFELEILTEYKNLRQSITVTSTFSTTATTTSSAGSGIETAAVVVLAGGVAWFLADITGPVAIMNIPAPQNAKGHDDDKSCPNPKDKCSDCGGSTQMCTTGANTGCACEEATCPASGSQEEPVCTDSSCAGNEGKCTSGDHKNCDCKEQECPDLKKIIFICDNDCGGKDENGKCLGDPAANYQWKGCDCMSFVGQNSAPLYRPDRKKHQQALANLPKIIYSGRRSSTAPPKPTATPCVKVTLDNCIYQYETLSAGQPCPTIPVLPASCAPTTSTIPTITPTPTPTLGPQQCFPSGHFGHVPDVWPDLQVTLAKQACRQTPNYLWGPDTAKYRSFSTGSNGSRYSYFIWWNPKCDINLSSQNANMPIQGNQNITCMDLFTNDYTSCNNGGIGGYIQAGCLIYEFAAVEVVTGEGEPGSPV</sequence>
<keyword evidence="1" id="KW-1133">Transmembrane helix</keyword>
<proteinExistence type="predicted"/>
<evidence type="ECO:0000313" key="2">
    <source>
        <dbReference type="EMBL" id="KIN07049.1"/>
    </source>
</evidence>
<gene>
    <name evidence="2" type="ORF">OIDMADRAFT_46956</name>
</gene>
<evidence type="ECO:0000313" key="3">
    <source>
        <dbReference type="Proteomes" id="UP000054321"/>
    </source>
</evidence>
<name>A0A0C3D6T1_OIDMZ</name>
<dbReference type="HOGENOM" id="CLU_413371_0_0_1"/>
<dbReference type="InParanoid" id="A0A0C3D6T1"/>
<keyword evidence="1" id="KW-0472">Membrane</keyword>